<evidence type="ECO:0000313" key="5">
    <source>
        <dbReference type="Proteomes" id="UP000829720"/>
    </source>
</evidence>
<feature type="region of interest" description="Disordered" evidence="1">
    <location>
        <begin position="109"/>
        <end position="135"/>
    </location>
</feature>
<evidence type="ECO:0000313" key="4">
    <source>
        <dbReference type="EMBL" id="KAI1892332.1"/>
    </source>
</evidence>
<dbReference type="Proteomes" id="UP000829720">
    <property type="component" value="Unassembled WGS sequence"/>
</dbReference>
<dbReference type="InterPro" id="IPR003887">
    <property type="entry name" value="LEM_dom"/>
</dbReference>
<dbReference type="Pfam" id="PF03020">
    <property type="entry name" value="LEM"/>
    <property type="match status" value="1"/>
</dbReference>
<proteinExistence type="predicted"/>
<dbReference type="EMBL" id="JAERUA010000012">
    <property type="protein sequence ID" value="KAI1892332.1"/>
    <property type="molecule type" value="Genomic_DNA"/>
</dbReference>
<dbReference type="OrthoDB" id="10015574at2759"/>
<dbReference type="AlphaFoldDB" id="A0A8T3D8E4"/>
<dbReference type="PROSITE" id="PS50954">
    <property type="entry name" value="LEM"/>
    <property type="match status" value="1"/>
</dbReference>
<dbReference type="PANTHER" id="PTHR12019:SF5">
    <property type="entry name" value="EMERIN (EMERY-DREIFUSS MUSCULAR DYSTROPHY)"/>
    <property type="match status" value="1"/>
</dbReference>
<dbReference type="SUPFAM" id="SSF63451">
    <property type="entry name" value="LEM domain"/>
    <property type="match status" value="1"/>
</dbReference>
<evidence type="ECO:0000256" key="2">
    <source>
        <dbReference type="SAM" id="Phobius"/>
    </source>
</evidence>
<feature type="domain" description="LEM" evidence="3">
    <location>
        <begin position="21"/>
        <end position="65"/>
    </location>
</feature>
<dbReference type="InterPro" id="IPR051656">
    <property type="entry name" value="LEM_domain"/>
</dbReference>
<protein>
    <recommendedName>
        <fullName evidence="3">LEM domain-containing protein</fullName>
    </recommendedName>
</protein>
<evidence type="ECO:0000256" key="1">
    <source>
        <dbReference type="SAM" id="MobiDB-lite"/>
    </source>
</evidence>
<keyword evidence="2" id="KW-1133">Transmembrane helix</keyword>
<keyword evidence="2" id="KW-0472">Membrane</keyword>
<dbReference type="SMART" id="SM00540">
    <property type="entry name" value="LEM"/>
    <property type="match status" value="1"/>
</dbReference>
<accession>A0A8T3D8E4</accession>
<dbReference type="PANTHER" id="PTHR12019">
    <property type="entry name" value="LAMINA-ASSOCIATED POLYPEPTIDE THYMOPOIETIN"/>
    <property type="match status" value="1"/>
</dbReference>
<organism evidence="4 5">
    <name type="scientific">Albula goreensis</name>
    <dbReference type="NCBI Taxonomy" id="1534307"/>
    <lineage>
        <taxon>Eukaryota</taxon>
        <taxon>Metazoa</taxon>
        <taxon>Chordata</taxon>
        <taxon>Craniata</taxon>
        <taxon>Vertebrata</taxon>
        <taxon>Euteleostomi</taxon>
        <taxon>Actinopterygii</taxon>
        <taxon>Neopterygii</taxon>
        <taxon>Teleostei</taxon>
        <taxon>Albuliformes</taxon>
        <taxon>Albulidae</taxon>
        <taxon>Albula</taxon>
    </lineage>
</organism>
<sequence>MATSIFKDLLISEPLYKAAAMANLGSKSAQEISELLDEYGIKHGPIVDSTRKLYEKKLREAMTKSTPAKPSSDKTYYREEQEEITYIHRRVPMRSEAIVDGYSPGSASGGSYYTTSESYRDMEDESGDQPSLYRSEQSYRYVPQSRLPPLRSSAAATTTTAAARKETSSGSKRLIPLWVQFLVFIIVAGFLYYVFTSMENPEKNPFKAVE</sequence>
<reference evidence="4" key="1">
    <citation type="submission" date="2021-01" db="EMBL/GenBank/DDBJ databases">
        <authorList>
            <person name="Zahm M."/>
            <person name="Roques C."/>
            <person name="Cabau C."/>
            <person name="Klopp C."/>
            <person name="Donnadieu C."/>
            <person name="Jouanno E."/>
            <person name="Lampietro C."/>
            <person name="Louis A."/>
            <person name="Herpin A."/>
            <person name="Echchiki A."/>
            <person name="Berthelot C."/>
            <person name="Parey E."/>
            <person name="Roest-Crollius H."/>
            <person name="Braasch I."/>
            <person name="Postlethwait J."/>
            <person name="Bobe J."/>
            <person name="Montfort J."/>
            <person name="Bouchez O."/>
            <person name="Begum T."/>
            <person name="Mejri S."/>
            <person name="Adams A."/>
            <person name="Chen W.-J."/>
            <person name="Guiguen Y."/>
        </authorList>
    </citation>
    <scope>NUCLEOTIDE SEQUENCE</scope>
    <source>
        <tissue evidence="4">Blood</tissue>
    </source>
</reference>
<keyword evidence="2" id="KW-0812">Transmembrane</keyword>
<name>A0A8T3D8E4_9TELE</name>
<gene>
    <name evidence="4" type="ORF">AGOR_G00132270</name>
</gene>
<comment type="caution">
    <text evidence="4">The sequence shown here is derived from an EMBL/GenBank/DDBJ whole genome shotgun (WGS) entry which is preliminary data.</text>
</comment>
<dbReference type="FunFam" id="1.10.720.40:FF:000001">
    <property type="entry name" value="LEM domain containing 2, isoform CRA_a"/>
    <property type="match status" value="1"/>
</dbReference>
<feature type="transmembrane region" description="Helical" evidence="2">
    <location>
        <begin position="174"/>
        <end position="195"/>
    </location>
</feature>
<evidence type="ECO:0000259" key="3">
    <source>
        <dbReference type="PROSITE" id="PS50954"/>
    </source>
</evidence>
<keyword evidence="5" id="KW-1185">Reference proteome</keyword>
<dbReference type="Gene3D" id="1.10.720.40">
    <property type="match status" value="1"/>
</dbReference>
<dbReference type="InterPro" id="IPR011015">
    <property type="entry name" value="LEM/LEM-like_dom_sf"/>
</dbReference>